<reference evidence="2 3" key="1">
    <citation type="submission" date="2018-07" db="EMBL/GenBank/DDBJ databases">
        <title>Genome analysis of Runella aurantiaca.</title>
        <authorList>
            <person name="Yang X."/>
        </authorList>
    </citation>
    <scope>NUCLEOTIDE SEQUENCE [LARGE SCALE GENOMIC DNA]</scope>
    <source>
        <strain evidence="2 3">YX9</strain>
    </source>
</reference>
<dbReference type="PROSITE" id="PS50930">
    <property type="entry name" value="HTH_LYTTR"/>
    <property type="match status" value="1"/>
</dbReference>
<dbReference type="PANTHER" id="PTHR37299">
    <property type="entry name" value="TRANSCRIPTIONAL REGULATOR-RELATED"/>
    <property type="match status" value="1"/>
</dbReference>
<gene>
    <name evidence="2" type="ORF">DVG78_22505</name>
</gene>
<feature type="domain" description="HTH LytTR-type" evidence="1">
    <location>
        <begin position="28"/>
        <end position="106"/>
    </location>
</feature>
<dbReference type="Gene3D" id="2.40.50.1020">
    <property type="entry name" value="LytTr DNA-binding domain"/>
    <property type="match status" value="1"/>
</dbReference>
<organism evidence="2 3">
    <name type="scientific">Runella aurantiaca</name>
    <dbReference type="NCBI Taxonomy" id="2282308"/>
    <lineage>
        <taxon>Bacteria</taxon>
        <taxon>Pseudomonadati</taxon>
        <taxon>Bacteroidota</taxon>
        <taxon>Cytophagia</taxon>
        <taxon>Cytophagales</taxon>
        <taxon>Spirosomataceae</taxon>
        <taxon>Runella</taxon>
    </lineage>
</organism>
<dbReference type="InterPro" id="IPR007492">
    <property type="entry name" value="LytTR_DNA-bd_dom"/>
</dbReference>
<dbReference type="AlphaFoldDB" id="A0A369I833"/>
<evidence type="ECO:0000313" key="2">
    <source>
        <dbReference type="EMBL" id="RDB03683.1"/>
    </source>
</evidence>
<dbReference type="GO" id="GO:0003677">
    <property type="term" value="F:DNA binding"/>
    <property type="evidence" value="ECO:0007669"/>
    <property type="project" value="InterPro"/>
</dbReference>
<dbReference type="EMBL" id="QPIW01000024">
    <property type="protein sequence ID" value="RDB03683.1"/>
    <property type="molecule type" value="Genomic_DNA"/>
</dbReference>
<name>A0A369I833_9BACT</name>
<proteinExistence type="predicted"/>
<dbReference type="SMART" id="SM00850">
    <property type="entry name" value="LytTR"/>
    <property type="match status" value="1"/>
</dbReference>
<dbReference type="InterPro" id="IPR046947">
    <property type="entry name" value="LytR-like"/>
</dbReference>
<dbReference type="RefSeq" id="WP_114463283.1">
    <property type="nucleotide sequence ID" value="NZ_QPIW01000024.1"/>
</dbReference>
<evidence type="ECO:0000313" key="3">
    <source>
        <dbReference type="Proteomes" id="UP000253141"/>
    </source>
</evidence>
<accession>A0A369I833</accession>
<dbReference type="PANTHER" id="PTHR37299:SF1">
    <property type="entry name" value="STAGE 0 SPORULATION PROTEIN A HOMOLOG"/>
    <property type="match status" value="1"/>
</dbReference>
<dbReference type="GO" id="GO:0000156">
    <property type="term" value="F:phosphorelay response regulator activity"/>
    <property type="evidence" value="ECO:0007669"/>
    <property type="project" value="InterPro"/>
</dbReference>
<dbReference type="OrthoDB" id="800024at2"/>
<sequence length="126" mass="14508">MNTHPAISAFTGPKSVFLLFLGNKQITPADIIRLEAVGNYTRFLLTGGRKILTSRTLRWYESQLPDTFIRVHKSSLINTSFIVKYSRRAEIQMKDGAVVKVSRRKRLVFDRFYQSIKTTPLSFNHS</sequence>
<dbReference type="Proteomes" id="UP000253141">
    <property type="component" value="Unassembled WGS sequence"/>
</dbReference>
<keyword evidence="3" id="KW-1185">Reference proteome</keyword>
<comment type="caution">
    <text evidence="2">The sequence shown here is derived from an EMBL/GenBank/DDBJ whole genome shotgun (WGS) entry which is preliminary data.</text>
</comment>
<protein>
    <submittedName>
        <fullName evidence="2">LytTR family transcriptional regulator</fullName>
    </submittedName>
</protein>
<dbReference type="Pfam" id="PF04397">
    <property type="entry name" value="LytTR"/>
    <property type="match status" value="1"/>
</dbReference>
<evidence type="ECO:0000259" key="1">
    <source>
        <dbReference type="PROSITE" id="PS50930"/>
    </source>
</evidence>